<evidence type="ECO:0000256" key="2">
    <source>
        <dbReference type="SAM" id="Phobius"/>
    </source>
</evidence>
<feature type="region of interest" description="Disordered" evidence="1">
    <location>
        <begin position="1"/>
        <end position="64"/>
    </location>
</feature>
<protein>
    <submittedName>
        <fullName evidence="4">Flocculation protein FLO11-like</fullName>
    </submittedName>
</protein>
<keyword evidence="2" id="KW-0472">Membrane</keyword>
<feature type="compositionally biased region" description="Low complexity" evidence="1">
    <location>
        <begin position="17"/>
        <end position="30"/>
    </location>
</feature>
<reference evidence="4" key="1">
    <citation type="submission" date="2020-12" db="UniProtKB">
        <authorList>
            <consortium name="WormBaseParasite"/>
        </authorList>
    </citation>
    <scope>IDENTIFICATION</scope>
    <source>
        <strain evidence="4">MHco3</strain>
    </source>
</reference>
<keyword evidence="2" id="KW-0812">Transmembrane</keyword>
<dbReference type="AlphaFoldDB" id="A0A7I4YQE7"/>
<name>A0A7I4YQE7_HAECO</name>
<keyword evidence="2" id="KW-1133">Transmembrane helix</keyword>
<feature type="compositionally biased region" description="Polar residues" evidence="1">
    <location>
        <begin position="31"/>
        <end position="44"/>
    </location>
</feature>
<sequence length="125" mass="13627">MSEDEDDSKDSQEKGTSKTSSKSLSSESLGATKSTSKTLSSEGTIQKKTQKTTGAHKGTSKSIAVKTVRKSASLGVRPQRSSDIIPICFTNALYVICLAALVYVIIRYISQRNELEKQIDRIPKK</sequence>
<proteinExistence type="predicted"/>
<evidence type="ECO:0000256" key="1">
    <source>
        <dbReference type="SAM" id="MobiDB-lite"/>
    </source>
</evidence>
<evidence type="ECO:0000313" key="3">
    <source>
        <dbReference type="Proteomes" id="UP000025227"/>
    </source>
</evidence>
<organism evidence="3 4">
    <name type="scientific">Haemonchus contortus</name>
    <name type="common">Barber pole worm</name>
    <dbReference type="NCBI Taxonomy" id="6289"/>
    <lineage>
        <taxon>Eukaryota</taxon>
        <taxon>Metazoa</taxon>
        <taxon>Ecdysozoa</taxon>
        <taxon>Nematoda</taxon>
        <taxon>Chromadorea</taxon>
        <taxon>Rhabditida</taxon>
        <taxon>Rhabditina</taxon>
        <taxon>Rhabditomorpha</taxon>
        <taxon>Strongyloidea</taxon>
        <taxon>Trichostrongylidae</taxon>
        <taxon>Haemonchus</taxon>
    </lineage>
</organism>
<accession>A0A7I4YQE7</accession>
<evidence type="ECO:0000313" key="4">
    <source>
        <dbReference type="WBParaSite" id="HCON_00124335-00001"/>
    </source>
</evidence>
<keyword evidence="3" id="KW-1185">Reference proteome</keyword>
<dbReference type="WBParaSite" id="HCON_00124335-00001">
    <property type="protein sequence ID" value="HCON_00124335-00001"/>
    <property type="gene ID" value="HCON_00124335"/>
</dbReference>
<dbReference type="Proteomes" id="UP000025227">
    <property type="component" value="Unplaced"/>
</dbReference>
<feature type="transmembrane region" description="Helical" evidence="2">
    <location>
        <begin position="84"/>
        <end position="106"/>
    </location>
</feature>